<feature type="transmembrane region" description="Helical" evidence="1">
    <location>
        <begin position="121"/>
        <end position="139"/>
    </location>
</feature>
<proteinExistence type="predicted"/>
<evidence type="ECO:0000313" key="3">
    <source>
        <dbReference type="Proteomes" id="UP000032180"/>
    </source>
</evidence>
<feature type="transmembrane region" description="Helical" evidence="1">
    <location>
        <begin position="228"/>
        <end position="247"/>
    </location>
</feature>
<feature type="transmembrane region" description="Helical" evidence="1">
    <location>
        <begin position="94"/>
        <end position="115"/>
    </location>
</feature>
<evidence type="ECO:0000256" key="1">
    <source>
        <dbReference type="SAM" id="Phobius"/>
    </source>
</evidence>
<sequence>MPLHNPTTRIALEAAVEAHAEAVTDHHAGAKIPSTITGDKAPLPLVDIGETDLLQGDSVYDTTDVSSDSSTPEIPSRGCSAKITPPSRSDEGSILIGVHMILISFLFLLCSPTLLRRHYGEPLALLRTIALLISAYLFFWISEFSRTMRPSTILFGVLLSVAVDMFAGPNAVFAAMYLAIGWMAGLLGYAYAEHLQHIGRETAAKHIAPPSFLTEEERDSYMTHRNSVAGFFGLLTLLTAMFGVVLAKEATPPVMPVFSAFFSVLEGANIFCWTFFVAKFVLFDALITYNQMVLASMA</sequence>
<dbReference type="Gramene" id="LPERR01G31340.1">
    <property type="protein sequence ID" value="LPERR01G31340.1"/>
    <property type="gene ID" value="LPERR01G31340"/>
</dbReference>
<dbReference type="HOGENOM" id="CLU_037690_0_0_1"/>
<feature type="transmembrane region" description="Helical" evidence="1">
    <location>
        <begin position="267"/>
        <end position="287"/>
    </location>
</feature>
<reference evidence="2 3" key="1">
    <citation type="submission" date="2012-08" db="EMBL/GenBank/DDBJ databases">
        <title>Oryza genome evolution.</title>
        <authorList>
            <person name="Wing R.A."/>
        </authorList>
    </citation>
    <scope>NUCLEOTIDE SEQUENCE</scope>
</reference>
<keyword evidence="1" id="KW-1133">Transmembrane helix</keyword>
<evidence type="ECO:0000313" key="2">
    <source>
        <dbReference type="EnsemblPlants" id="LPERR01G31340.1"/>
    </source>
</evidence>
<keyword evidence="1" id="KW-0472">Membrane</keyword>
<organism evidence="2 3">
    <name type="scientific">Leersia perrieri</name>
    <dbReference type="NCBI Taxonomy" id="77586"/>
    <lineage>
        <taxon>Eukaryota</taxon>
        <taxon>Viridiplantae</taxon>
        <taxon>Streptophyta</taxon>
        <taxon>Embryophyta</taxon>
        <taxon>Tracheophyta</taxon>
        <taxon>Spermatophyta</taxon>
        <taxon>Magnoliopsida</taxon>
        <taxon>Liliopsida</taxon>
        <taxon>Poales</taxon>
        <taxon>Poaceae</taxon>
        <taxon>BOP clade</taxon>
        <taxon>Oryzoideae</taxon>
        <taxon>Oryzeae</taxon>
        <taxon>Oryzinae</taxon>
        <taxon>Leersia</taxon>
    </lineage>
</organism>
<keyword evidence="1" id="KW-0812">Transmembrane</keyword>
<keyword evidence="3" id="KW-1185">Reference proteome</keyword>
<protein>
    <submittedName>
        <fullName evidence="2">Uncharacterized protein</fullName>
    </submittedName>
</protein>
<feature type="transmembrane region" description="Helical" evidence="1">
    <location>
        <begin position="174"/>
        <end position="192"/>
    </location>
</feature>
<dbReference type="eggNOG" id="ENOG502R568">
    <property type="taxonomic scope" value="Eukaryota"/>
</dbReference>
<reference evidence="3" key="2">
    <citation type="submission" date="2013-12" db="EMBL/GenBank/DDBJ databases">
        <authorList>
            <person name="Yu Y."/>
            <person name="Lee S."/>
            <person name="de Baynast K."/>
            <person name="Wissotski M."/>
            <person name="Liu L."/>
            <person name="Talag J."/>
            <person name="Goicoechea J."/>
            <person name="Angelova A."/>
            <person name="Jetty R."/>
            <person name="Kudrna D."/>
            <person name="Golser W."/>
            <person name="Rivera L."/>
            <person name="Zhang J."/>
            <person name="Wing R."/>
        </authorList>
    </citation>
    <scope>NUCLEOTIDE SEQUENCE</scope>
</reference>
<accession>A0A0D9V7J3</accession>
<name>A0A0D9V7J3_9ORYZ</name>
<dbReference type="Proteomes" id="UP000032180">
    <property type="component" value="Chromosome 1"/>
</dbReference>
<reference evidence="2" key="3">
    <citation type="submission" date="2015-04" db="UniProtKB">
        <authorList>
            <consortium name="EnsemblPlants"/>
        </authorList>
    </citation>
    <scope>IDENTIFICATION</scope>
</reference>
<feature type="transmembrane region" description="Helical" evidence="1">
    <location>
        <begin position="151"/>
        <end position="168"/>
    </location>
</feature>
<dbReference type="EnsemblPlants" id="LPERR01G31340.1">
    <property type="protein sequence ID" value="LPERR01G31340.1"/>
    <property type="gene ID" value="LPERR01G31340"/>
</dbReference>
<dbReference type="AlphaFoldDB" id="A0A0D9V7J3"/>